<evidence type="ECO:0000313" key="3">
    <source>
        <dbReference type="EMBL" id="SCL13985.1"/>
    </source>
</evidence>
<accession>A0A1C6RA40</accession>
<dbReference type="SUPFAM" id="SSF56219">
    <property type="entry name" value="DNase I-like"/>
    <property type="match status" value="1"/>
</dbReference>
<keyword evidence="3" id="KW-0378">Hydrolase</keyword>
<protein>
    <submittedName>
        <fullName evidence="3">Endonuclease/Exonuclease/phosphatase family protein</fullName>
    </submittedName>
</protein>
<dbReference type="InterPro" id="IPR005135">
    <property type="entry name" value="Endo/exonuclease/phosphatase"/>
</dbReference>
<dbReference type="EMBL" id="FMHT01000003">
    <property type="protein sequence ID" value="SCL13985.1"/>
    <property type="molecule type" value="Genomic_DNA"/>
</dbReference>
<keyword evidence="3" id="KW-0269">Exonuclease</keyword>
<dbReference type="Pfam" id="PF03372">
    <property type="entry name" value="Exo_endo_phos"/>
    <property type="match status" value="1"/>
</dbReference>
<sequence>MAVVCLLAAAAVPSGSSGTGATGATTLRVLQMNLCNSGRADCYTGRSVTEAASVIRAEEPDLVTLNEVCQDDVTALERVFAVVHRSAVVSAFAAAGDRPSGDVTRCRNGQPYGVGLLTSIPAPYRGHTVHRGIHPTQDVDDPEERAWLCLHVAGVVNACTTHLAAFSSTVALAQCVHLLGTVVPAIRRSAGYAPTVLGGDLNLRLGGQPDVRACVPPGHLRVDDGAVQHIVTTADATVRSHRTVGMRGSTDHPGLLATLTIAGDGGDTLVLGPRPDFPGWPAGDGRRGTDGDR</sequence>
<dbReference type="InterPro" id="IPR036691">
    <property type="entry name" value="Endo/exonu/phosph_ase_sf"/>
</dbReference>
<keyword evidence="3" id="KW-0255">Endonuclease</keyword>
<dbReference type="AlphaFoldDB" id="A0A1C6RA40"/>
<dbReference type="Gene3D" id="3.60.10.10">
    <property type="entry name" value="Endonuclease/exonuclease/phosphatase"/>
    <property type="match status" value="1"/>
</dbReference>
<evidence type="ECO:0000313" key="4">
    <source>
        <dbReference type="Proteomes" id="UP000199699"/>
    </source>
</evidence>
<gene>
    <name evidence="3" type="ORF">GA0070616_0294</name>
</gene>
<dbReference type="Proteomes" id="UP000199699">
    <property type="component" value="Unassembled WGS sequence"/>
</dbReference>
<dbReference type="RefSeq" id="WP_245712608.1">
    <property type="nucleotide sequence ID" value="NZ_FMHT01000003.1"/>
</dbReference>
<feature type="domain" description="Endonuclease/exonuclease/phosphatase" evidence="2">
    <location>
        <begin position="49"/>
        <end position="252"/>
    </location>
</feature>
<name>A0A1C6RA40_9ACTN</name>
<proteinExistence type="predicted"/>
<evidence type="ECO:0000259" key="2">
    <source>
        <dbReference type="Pfam" id="PF03372"/>
    </source>
</evidence>
<dbReference type="GO" id="GO:0004527">
    <property type="term" value="F:exonuclease activity"/>
    <property type="evidence" value="ECO:0007669"/>
    <property type="project" value="UniProtKB-KW"/>
</dbReference>
<dbReference type="GO" id="GO:0004519">
    <property type="term" value="F:endonuclease activity"/>
    <property type="evidence" value="ECO:0007669"/>
    <property type="project" value="UniProtKB-KW"/>
</dbReference>
<reference evidence="3 4" key="1">
    <citation type="submission" date="2016-06" db="EMBL/GenBank/DDBJ databases">
        <authorList>
            <person name="Kjaerup R.B."/>
            <person name="Dalgaard T.S."/>
            <person name="Juul-Madsen H.R."/>
        </authorList>
    </citation>
    <scope>NUCLEOTIDE SEQUENCE [LARGE SCALE GENOMIC DNA]</scope>
    <source>
        <strain evidence="3 4">DSM 43818</strain>
    </source>
</reference>
<organism evidence="3 4">
    <name type="scientific">Micromonospora nigra</name>
    <dbReference type="NCBI Taxonomy" id="145857"/>
    <lineage>
        <taxon>Bacteria</taxon>
        <taxon>Bacillati</taxon>
        <taxon>Actinomycetota</taxon>
        <taxon>Actinomycetes</taxon>
        <taxon>Micromonosporales</taxon>
        <taxon>Micromonosporaceae</taxon>
        <taxon>Micromonospora</taxon>
    </lineage>
</organism>
<feature type="compositionally biased region" description="Basic and acidic residues" evidence="1">
    <location>
        <begin position="284"/>
        <end position="293"/>
    </location>
</feature>
<keyword evidence="4" id="KW-1185">Reference proteome</keyword>
<evidence type="ECO:0000256" key="1">
    <source>
        <dbReference type="SAM" id="MobiDB-lite"/>
    </source>
</evidence>
<keyword evidence="3" id="KW-0540">Nuclease</keyword>
<feature type="region of interest" description="Disordered" evidence="1">
    <location>
        <begin position="271"/>
        <end position="293"/>
    </location>
</feature>
<dbReference type="STRING" id="145857.GA0070616_0294"/>